<reference evidence="1 2" key="1">
    <citation type="submission" date="2016-09" db="EMBL/GenBank/DDBJ databases">
        <title>Extensive genetic diversity and differential bi-allelic expression allows diatom success in the polar Southern Ocean.</title>
        <authorList>
            <consortium name="DOE Joint Genome Institute"/>
            <person name="Mock T."/>
            <person name="Otillar R.P."/>
            <person name="Strauss J."/>
            <person name="Dupont C."/>
            <person name="Frickenhaus S."/>
            <person name="Maumus F."/>
            <person name="Mcmullan M."/>
            <person name="Sanges R."/>
            <person name="Schmutz J."/>
            <person name="Toseland A."/>
            <person name="Valas R."/>
            <person name="Veluchamy A."/>
            <person name="Ward B.J."/>
            <person name="Allen A."/>
            <person name="Barry K."/>
            <person name="Falciatore A."/>
            <person name="Ferrante M."/>
            <person name="Fortunato A.E."/>
            <person name="Gloeckner G."/>
            <person name="Gruber A."/>
            <person name="Hipkin R."/>
            <person name="Janech M."/>
            <person name="Kroth P."/>
            <person name="Leese F."/>
            <person name="Lindquist E."/>
            <person name="Lyon B.R."/>
            <person name="Martin J."/>
            <person name="Mayer C."/>
            <person name="Parker M."/>
            <person name="Quesneville H."/>
            <person name="Raymond J."/>
            <person name="Uhlig C."/>
            <person name="Valentin K.U."/>
            <person name="Worden A.Z."/>
            <person name="Armbrust E.V."/>
            <person name="Bowler C."/>
            <person name="Green B."/>
            <person name="Moulton V."/>
            <person name="Van Oosterhout C."/>
            <person name="Grigoriev I."/>
        </authorList>
    </citation>
    <scope>NUCLEOTIDE SEQUENCE [LARGE SCALE GENOMIC DNA]</scope>
    <source>
        <strain evidence="1 2">CCMP1102</strain>
    </source>
</reference>
<sequence length="206" mass="22153">MKLSNSSISLIIASSATMMITSRSGASLFVNAYESSYISSNYCTDNVVVAGCVPTYFTNTDCNDLCYQDGNLGQNTDDQAPGNPPCLWKQGCYFGEGWYCSEYDAINGLNADEMFIESRITDGCIGPKHGASGIGMKEDGIIYCNDNPSTNSLVTGVDQCQWQGYTKEVCTEVGCCRWSLDPELGVNGCMSAIGDFLCAADDPKNP</sequence>
<dbReference type="EMBL" id="KV784356">
    <property type="protein sequence ID" value="OEU19133.1"/>
    <property type="molecule type" value="Genomic_DNA"/>
</dbReference>
<dbReference type="InParanoid" id="A0A1E7FMW5"/>
<dbReference type="Proteomes" id="UP000095751">
    <property type="component" value="Unassembled WGS sequence"/>
</dbReference>
<protein>
    <submittedName>
        <fullName evidence="1">Uncharacterized protein</fullName>
    </submittedName>
</protein>
<name>A0A1E7FMW5_9STRA</name>
<keyword evidence="2" id="KW-1185">Reference proteome</keyword>
<dbReference type="KEGG" id="fcy:FRACYDRAFT_237423"/>
<accession>A0A1E7FMW5</accession>
<proteinExistence type="predicted"/>
<evidence type="ECO:0000313" key="2">
    <source>
        <dbReference type="Proteomes" id="UP000095751"/>
    </source>
</evidence>
<evidence type="ECO:0000313" key="1">
    <source>
        <dbReference type="EMBL" id="OEU19133.1"/>
    </source>
</evidence>
<gene>
    <name evidence="1" type="ORF">FRACYDRAFT_237423</name>
</gene>
<organism evidence="1 2">
    <name type="scientific">Fragilariopsis cylindrus CCMP1102</name>
    <dbReference type="NCBI Taxonomy" id="635003"/>
    <lineage>
        <taxon>Eukaryota</taxon>
        <taxon>Sar</taxon>
        <taxon>Stramenopiles</taxon>
        <taxon>Ochrophyta</taxon>
        <taxon>Bacillariophyta</taxon>
        <taxon>Bacillariophyceae</taxon>
        <taxon>Bacillariophycidae</taxon>
        <taxon>Bacillariales</taxon>
        <taxon>Bacillariaceae</taxon>
        <taxon>Fragilariopsis</taxon>
    </lineage>
</organism>
<dbReference type="AlphaFoldDB" id="A0A1E7FMW5"/>